<organism evidence="5 6">
    <name type="scientific">Parendozoicomonas haliclonae</name>
    <dbReference type="NCBI Taxonomy" id="1960125"/>
    <lineage>
        <taxon>Bacteria</taxon>
        <taxon>Pseudomonadati</taxon>
        <taxon>Pseudomonadota</taxon>
        <taxon>Gammaproteobacteria</taxon>
        <taxon>Oceanospirillales</taxon>
        <taxon>Endozoicomonadaceae</taxon>
        <taxon>Parendozoicomonas</taxon>
    </lineage>
</organism>
<keyword evidence="2 4" id="KW-0997">Cell inner membrane</keyword>
<keyword evidence="1 4" id="KW-1003">Cell membrane</keyword>
<sequence length="183" mass="21054">MSNEVIDALSQFHQRYLDNIRQASGQLPTIEQDEEWPSPCEQGAAGHGEVFWQPKTTNQELDFAGMEHALNLALHPDLKSYYASFYSYHLSARSEDGDLELLQVWNQEDFNRLQENLIGHAMMKRKRRQPETFFIAVTDDDEIIISVINESGEVWAERVGQNPHRKLADSIPAFIHSLEATQR</sequence>
<evidence type="ECO:0000313" key="5">
    <source>
        <dbReference type="EMBL" id="SMA49397.1"/>
    </source>
</evidence>
<proteinExistence type="inferred from homology"/>
<dbReference type="InterPro" id="IPR038228">
    <property type="entry name" value="Syd_sf"/>
</dbReference>
<dbReference type="Proteomes" id="UP000196573">
    <property type="component" value="Unassembled WGS sequence"/>
</dbReference>
<evidence type="ECO:0000256" key="2">
    <source>
        <dbReference type="ARBA" id="ARBA00022519"/>
    </source>
</evidence>
<dbReference type="HAMAP" id="MF_01104">
    <property type="entry name" value="Syd"/>
    <property type="match status" value="1"/>
</dbReference>
<name>A0A1X7AMF3_9GAMM</name>
<comment type="function">
    <text evidence="4">Interacts with the SecY protein in vivo. May bind preferentially to an uncomplexed state of SecY, thus functioning either as a chelating agent for excess SecY in the cell or as a regulatory factor that negatively controls the translocase function.</text>
</comment>
<dbReference type="Pfam" id="PF07348">
    <property type="entry name" value="Syd"/>
    <property type="match status" value="1"/>
</dbReference>
<gene>
    <name evidence="4" type="primary">syd</name>
    <name evidence="5" type="ORF">EHSB41UT_03234</name>
</gene>
<evidence type="ECO:0000313" key="6">
    <source>
        <dbReference type="Proteomes" id="UP000196573"/>
    </source>
</evidence>
<evidence type="ECO:0000256" key="3">
    <source>
        <dbReference type="ARBA" id="ARBA00023136"/>
    </source>
</evidence>
<accession>A0A1X7AMF3</accession>
<dbReference type="Gene3D" id="3.40.1580.20">
    <property type="entry name" value="Syd protein"/>
    <property type="match status" value="1"/>
</dbReference>
<dbReference type="RefSeq" id="WP_087111711.1">
    <property type="nucleotide sequence ID" value="NZ_CBCSCN010000007.1"/>
</dbReference>
<evidence type="ECO:0000256" key="1">
    <source>
        <dbReference type="ARBA" id="ARBA00022475"/>
    </source>
</evidence>
<keyword evidence="3 4" id="KW-0472">Membrane</keyword>
<comment type="subcellular location">
    <subcellularLocation>
        <location evidence="4">Cell inner membrane</location>
        <topology evidence="4">Peripheral membrane protein</topology>
        <orientation evidence="4">Cytoplasmic side</orientation>
    </subcellularLocation>
    <text evidence="4">Loosely associated with the cytoplasmic side of the inner membrane, probably via SecY.</text>
</comment>
<dbReference type="CDD" id="cd16323">
    <property type="entry name" value="Syd"/>
    <property type="match status" value="1"/>
</dbReference>
<dbReference type="InterPro" id="IPR009948">
    <property type="entry name" value="Syd"/>
</dbReference>
<evidence type="ECO:0000256" key="4">
    <source>
        <dbReference type="HAMAP-Rule" id="MF_01104"/>
    </source>
</evidence>
<dbReference type="OrthoDB" id="5599437at2"/>
<protein>
    <recommendedName>
        <fullName evidence="4">Protein Syd</fullName>
    </recommendedName>
</protein>
<reference evidence="5 6" key="1">
    <citation type="submission" date="2017-03" db="EMBL/GenBank/DDBJ databases">
        <authorList>
            <person name="Afonso C.L."/>
            <person name="Miller P.J."/>
            <person name="Scott M.A."/>
            <person name="Spackman E."/>
            <person name="Goraichik I."/>
            <person name="Dimitrov K.M."/>
            <person name="Suarez D.L."/>
            <person name="Swayne D.E."/>
        </authorList>
    </citation>
    <scope>NUCLEOTIDE SEQUENCE [LARGE SCALE GENOMIC DNA]</scope>
    <source>
        <strain evidence="5">SB41UT1</strain>
    </source>
</reference>
<dbReference type="AlphaFoldDB" id="A0A1X7AMF3"/>
<dbReference type="NCBIfam" id="NF003439">
    <property type="entry name" value="PRK04968.1"/>
    <property type="match status" value="1"/>
</dbReference>
<comment type="similarity">
    <text evidence="4">Belongs to the Syd family.</text>
</comment>
<dbReference type="EMBL" id="FWPT01000007">
    <property type="protein sequence ID" value="SMA49397.1"/>
    <property type="molecule type" value="Genomic_DNA"/>
</dbReference>
<keyword evidence="6" id="KW-1185">Reference proteome</keyword>
<dbReference type="GO" id="GO:0009898">
    <property type="term" value="C:cytoplasmic side of plasma membrane"/>
    <property type="evidence" value="ECO:0007669"/>
    <property type="project" value="InterPro"/>
</dbReference>